<feature type="region of interest" description="Disordered" evidence="1">
    <location>
        <begin position="262"/>
        <end position="312"/>
    </location>
</feature>
<dbReference type="RefSeq" id="WP_337994723.1">
    <property type="nucleotide sequence ID" value="NZ_JAQZSM010000097.1"/>
</dbReference>
<feature type="compositionally biased region" description="Low complexity" evidence="1">
    <location>
        <begin position="112"/>
        <end position="131"/>
    </location>
</feature>
<feature type="domain" description="Large polyvalent protein-associated" evidence="2">
    <location>
        <begin position="174"/>
        <end position="264"/>
    </location>
</feature>
<comment type="caution">
    <text evidence="3">The sequence shown here is derived from an EMBL/GenBank/DDBJ whole genome shotgun (WGS) entry which is preliminary data.</text>
</comment>
<accession>A0ABT5TFS3</accession>
<dbReference type="Pfam" id="PF18821">
    <property type="entry name" value="LPD7"/>
    <property type="match status" value="1"/>
</dbReference>
<evidence type="ECO:0000256" key="1">
    <source>
        <dbReference type="SAM" id="MobiDB-lite"/>
    </source>
</evidence>
<feature type="region of interest" description="Disordered" evidence="1">
    <location>
        <begin position="112"/>
        <end position="161"/>
    </location>
</feature>
<reference evidence="3" key="1">
    <citation type="submission" date="2023-02" db="EMBL/GenBank/DDBJ databases">
        <title>Description of Roseinatronobacter alkalisoli sp. nov., an alkaliphilic bacerium isolated from soda soil.</title>
        <authorList>
            <person name="Wei W."/>
        </authorList>
    </citation>
    <scope>NUCLEOTIDE SEQUENCE</scope>
    <source>
        <strain evidence="3">HJB301</strain>
    </source>
</reference>
<feature type="non-terminal residue" evidence="3">
    <location>
        <position position="1"/>
    </location>
</feature>
<keyword evidence="4" id="KW-1185">Reference proteome</keyword>
<sequence>MARLREGDWLMDDLRSVAEHHGLDLSKQDDLDRALEEVDRVHDRIGDDVGLDLMPEQREALEDKTSQKIEDAITALRREGFDRAYISSRSFDIEDQARAEARAEVLGVARTADAAPAEATPQAQPPQRTGAEATDRPMSQAGLAGEAQADSIAPARRGLDPLDTPSSYYERFVVTKQGDRQEFYRHYDDARAAIVDTGNTLSTKAADKATALDMVNLAAHRGWESMKVTGPQDFRREMWIEGAAKGIKVEGYKPNERDIEEAARRSDMERPRSLQRTDGPVSEGRDMGSNDSRDVSRDRASPLAANTTSDKVDYSQGVRGTVLAQGTRPYLDRSGAAESPYVRLQLSNGRTHDVWGMGVTKALADRGVTAGDTVTLSSTRSEAVTITTRDPVSNEVIEKQGSRRAWEAQDIQRGTAADTGTGTGISTGAAATTAAATAAAAGMLIAAKSDLAKLPAPTDAKRADAYREAVEERLTPDEIARLKQGDISGLDGVGSREDQLSVAREYLKAEGNSPQALRQVSEEWFDERAANAAQERGLEHD</sequence>
<evidence type="ECO:0000313" key="4">
    <source>
        <dbReference type="Proteomes" id="UP001431784"/>
    </source>
</evidence>
<proteinExistence type="predicted"/>
<evidence type="ECO:0000313" key="3">
    <source>
        <dbReference type="EMBL" id="MDD7973974.1"/>
    </source>
</evidence>
<gene>
    <name evidence="3" type="ORF">PUT78_23435</name>
</gene>
<dbReference type="Proteomes" id="UP001431784">
    <property type="component" value="Unassembled WGS sequence"/>
</dbReference>
<organism evidence="3 4">
    <name type="scientific">Roseinatronobacter alkalisoli</name>
    <dbReference type="NCBI Taxonomy" id="3028235"/>
    <lineage>
        <taxon>Bacteria</taxon>
        <taxon>Pseudomonadati</taxon>
        <taxon>Pseudomonadota</taxon>
        <taxon>Alphaproteobacteria</taxon>
        <taxon>Rhodobacterales</taxon>
        <taxon>Paracoccaceae</taxon>
        <taxon>Roseinatronobacter</taxon>
    </lineage>
</organism>
<feature type="compositionally biased region" description="Basic and acidic residues" evidence="1">
    <location>
        <begin position="283"/>
        <end position="300"/>
    </location>
</feature>
<dbReference type="InterPro" id="IPR040677">
    <property type="entry name" value="LPD7"/>
</dbReference>
<feature type="compositionally biased region" description="Basic and acidic residues" evidence="1">
    <location>
        <begin position="262"/>
        <end position="272"/>
    </location>
</feature>
<evidence type="ECO:0000259" key="2">
    <source>
        <dbReference type="Pfam" id="PF18821"/>
    </source>
</evidence>
<dbReference type="EMBL" id="JAQZSM010000097">
    <property type="protein sequence ID" value="MDD7973974.1"/>
    <property type="molecule type" value="Genomic_DNA"/>
</dbReference>
<protein>
    <recommendedName>
        <fullName evidence="2">Large polyvalent protein-associated domain-containing protein</fullName>
    </recommendedName>
</protein>
<name>A0ABT5TFS3_9RHOB</name>